<evidence type="ECO:0000313" key="2">
    <source>
        <dbReference type="Proteomes" id="UP000064939"/>
    </source>
</evidence>
<evidence type="ECO:0008006" key="3">
    <source>
        <dbReference type="Google" id="ProtNLM"/>
    </source>
</evidence>
<gene>
    <name evidence="1" type="ORF">AOY20_10065</name>
</gene>
<organism evidence="1 2">
    <name type="scientific">Acinetobacter equi</name>
    <dbReference type="NCBI Taxonomy" id="1324350"/>
    <lineage>
        <taxon>Bacteria</taxon>
        <taxon>Pseudomonadati</taxon>
        <taxon>Pseudomonadota</taxon>
        <taxon>Gammaproteobacteria</taxon>
        <taxon>Moraxellales</taxon>
        <taxon>Moraxellaceae</taxon>
        <taxon>Acinetobacter</taxon>
    </lineage>
</organism>
<dbReference type="OrthoDB" id="9866007at2"/>
<name>A0A0N9W422_9GAMM</name>
<dbReference type="EMBL" id="CP012808">
    <property type="protein sequence ID" value="ALH95844.1"/>
    <property type="molecule type" value="Genomic_DNA"/>
</dbReference>
<proteinExistence type="predicted"/>
<accession>A0A0N9W422</accession>
<dbReference type="AlphaFoldDB" id="A0A0N9W422"/>
<protein>
    <recommendedName>
        <fullName evidence="3">Lipocalin-like domain-containing protein</fullName>
    </recommendedName>
</protein>
<dbReference type="Proteomes" id="UP000064939">
    <property type="component" value="Chromosome"/>
</dbReference>
<sequence>MRKILLYLSFVCLSFHTFSKDVKDNFNKNIIGTWSCSTSYKDEAGFEFIDQFKETFFQDGSVKVSGDVQYFDSLEKAKVKYKYNAKWKNENNELIFTDFTTQHYEVDNKKFEVEHELKPLFEFSAQDIEIASIKRLTSKNLDYQLQTEDEEYYKIQCNR</sequence>
<reference evidence="1 2" key="1">
    <citation type="journal article" date="2015" name="Int. J. Syst. Evol. Microbiol.">
        <title>Acinetobacter equi sp. nov. isolated from horse faeces.</title>
        <authorList>
            <person name="Poppel M.T."/>
            <person name="Skiebe E."/>
            <person name="Laue M."/>
            <person name="Bergmann H."/>
            <person name="Ebersberger I."/>
            <person name="Garn T."/>
            <person name="Fruth A."/>
            <person name="Baumgardt S."/>
            <person name="Busse H.J."/>
            <person name="Wilharm G."/>
        </authorList>
    </citation>
    <scope>NUCLEOTIDE SEQUENCE [LARGE SCALE GENOMIC DNA]</scope>
    <source>
        <strain evidence="1 2">114</strain>
    </source>
</reference>
<dbReference type="KEGG" id="aei:AOY20_10065"/>
<dbReference type="RefSeq" id="WP_054581732.1">
    <property type="nucleotide sequence ID" value="NZ_CP012808.1"/>
</dbReference>
<keyword evidence="2" id="KW-1185">Reference proteome</keyword>
<evidence type="ECO:0000313" key="1">
    <source>
        <dbReference type="EMBL" id="ALH95844.1"/>
    </source>
</evidence>
<dbReference type="STRING" id="1324350.AOY20_10065"/>